<evidence type="ECO:0000313" key="1">
    <source>
        <dbReference type="EMBL" id="KIK31608.1"/>
    </source>
</evidence>
<reference evidence="1 2" key="1">
    <citation type="submission" date="2014-04" db="EMBL/GenBank/DDBJ databases">
        <authorList>
            <consortium name="DOE Joint Genome Institute"/>
            <person name="Kuo A."/>
            <person name="Ruytinx J."/>
            <person name="Rineau F."/>
            <person name="Colpaert J."/>
            <person name="Kohler A."/>
            <person name="Nagy L.G."/>
            <person name="Floudas D."/>
            <person name="Copeland A."/>
            <person name="Barry K.W."/>
            <person name="Cichocki N."/>
            <person name="Veneault-Fourrey C."/>
            <person name="LaButti K."/>
            <person name="Lindquist E.A."/>
            <person name="Lipzen A."/>
            <person name="Lundell T."/>
            <person name="Morin E."/>
            <person name="Murat C."/>
            <person name="Sun H."/>
            <person name="Tunlid A."/>
            <person name="Henrissat B."/>
            <person name="Grigoriev I.V."/>
            <person name="Hibbett D.S."/>
            <person name="Martin F."/>
            <person name="Nordberg H.P."/>
            <person name="Cantor M.N."/>
            <person name="Hua S.X."/>
        </authorList>
    </citation>
    <scope>NUCLEOTIDE SEQUENCE [LARGE SCALE GENOMIC DNA]</scope>
    <source>
        <strain evidence="1 2">UH-Slu-Lm8-n1</strain>
    </source>
</reference>
<dbReference type="Proteomes" id="UP000054485">
    <property type="component" value="Unassembled WGS sequence"/>
</dbReference>
<protein>
    <submittedName>
        <fullName evidence="1">Uncharacterized protein</fullName>
    </submittedName>
</protein>
<sequence length="69" mass="7610">MADRQLDTLSIHPSANLQAPAYTWWQLGYSGSVVRMRLRIKCRVCAIGRSVGAHHAYSLSTPTLGPADR</sequence>
<dbReference type="AlphaFoldDB" id="A0A0D0AHX0"/>
<gene>
    <name evidence="1" type="ORF">CY34DRAFT_814563</name>
</gene>
<keyword evidence="2" id="KW-1185">Reference proteome</keyword>
<name>A0A0D0AHX0_9AGAM</name>
<dbReference type="HOGENOM" id="CLU_2777600_0_0_1"/>
<proteinExistence type="predicted"/>
<reference evidence="2" key="2">
    <citation type="submission" date="2015-01" db="EMBL/GenBank/DDBJ databases">
        <title>Evolutionary Origins and Diversification of the Mycorrhizal Mutualists.</title>
        <authorList>
            <consortium name="DOE Joint Genome Institute"/>
            <consortium name="Mycorrhizal Genomics Consortium"/>
            <person name="Kohler A."/>
            <person name="Kuo A."/>
            <person name="Nagy L.G."/>
            <person name="Floudas D."/>
            <person name="Copeland A."/>
            <person name="Barry K.W."/>
            <person name="Cichocki N."/>
            <person name="Veneault-Fourrey C."/>
            <person name="LaButti K."/>
            <person name="Lindquist E.A."/>
            <person name="Lipzen A."/>
            <person name="Lundell T."/>
            <person name="Morin E."/>
            <person name="Murat C."/>
            <person name="Riley R."/>
            <person name="Ohm R."/>
            <person name="Sun H."/>
            <person name="Tunlid A."/>
            <person name="Henrissat B."/>
            <person name="Grigoriev I.V."/>
            <person name="Hibbett D.S."/>
            <person name="Martin F."/>
        </authorList>
    </citation>
    <scope>NUCLEOTIDE SEQUENCE [LARGE SCALE GENOMIC DNA]</scope>
    <source>
        <strain evidence="2">UH-Slu-Lm8-n1</strain>
    </source>
</reference>
<accession>A0A0D0AHX0</accession>
<dbReference type="InParanoid" id="A0A0D0AHX0"/>
<dbReference type="EMBL" id="KN836830">
    <property type="protein sequence ID" value="KIK31608.1"/>
    <property type="molecule type" value="Genomic_DNA"/>
</dbReference>
<evidence type="ECO:0000313" key="2">
    <source>
        <dbReference type="Proteomes" id="UP000054485"/>
    </source>
</evidence>
<dbReference type="OrthoDB" id="10340448at2759"/>
<organism evidence="1 2">
    <name type="scientific">Suillus luteus UH-Slu-Lm8-n1</name>
    <dbReference type="NCBI Taxonomy" id="930992"/>
    <lineage>
        <taxon>Eukaryota</taxon>
        <taxon>Fungi</taxon>
        <taxon>Dikarya</taxon>
        <taxon>Basidiomycota</taxon>
        <taxon>Agaricomycotina</taxon>
        <taxon>Agaricomycetes</taxon>
        <taxon>Agaricomycetidae</taxon>
        <taxon>Boletales</taxon>
        <taxon>Suillineae</taxon>
        <taxon>Suillaceae</taxon>
        <taxon>Suillus</taxon>
    </lineage>
</organism>